<comment type="pathway">
    <text evidence="10">Cell wall biogenesis; peptidoglycan biosynthesis.</text>
</comment>
<dbReference type="PANTHER" id="PTHR23132:SF23">
    <property type="entry name" value="D-ALANINE--D-ALANINE LIGASE B"/>
    <property type="match status" value="1"/>
</dbReference>
<keyword evidence="12" id="KW-0464">Manganese</keyword>
<organism evidence="15 16">
    <name type="scientific">Candidatus Desantisbacteria bacterium CG_4_10_14_0_8_um_filter_48_22</name>
    <dbReference type="NCBI Taxonomy" id="1974543"/>
    <lineage>
        <taxon>Bacteria</taxon>
        <taxon>Candidatus Desantisiibacteriota</taxon>
    </lineage>
</organism>
<feature type="binding site" evidence="12">
    <location>
        <position position="283"/>
    </location>
    <ligand>
        <name>Mg(2+)</name>
        <dbReference type="ChEBI" id="CHEBI:18420"/>
        <label>2</label>
    </ligand>
</feature>
<comment type="function">
    <text evidence="10">Cell wall formation.</text>
</comment>
<dbReference type="GO" id="GO:0008360">
    <property type="term" value="P:regulation of cell shape"/>
    <property type="evidence" value="ECO:0007669"/>
    <property type="project" value="UniProtKB-KW"/>
</dbReference>
<evidence type="ECO:0000259" key="14">
    <source>
        <dbReference type="PROSITE" id="PS50975"/>
    </source>
</evidence>
<keyword evidence="4 10" id="KW-0436">Ligase</keyword>
<dbReference type="PROSITE" id="PS00843">
    <property type="entry name" value="DALA_DALA_LIGASE_1"/>
    <property type="match status" value="1"/>
</dbReference>
<evidence type="ECO:0000256" key="5">
    <source>
        <dbReference type="ARBA" id="ARBA00022741"/>
    </source>
</evidence>
<dbReference type="NCBIfam" id="TIGR01205">
    <property type="entry name" value="D_ala_D_alaTIGR"/>
    <property type="match status" value="1"/>
</dbReference>
<dbReference type="PROSITE" id="PS50975">
    <property type="entry name" value="ATP_GRASP"/>
    <property type="match status" value="1"/>
</dbReference>
<keyword evidence="3 10" id="KW-0963">Cytoplasm</keyword>
<comment type="subcellular location">
    <subcellularLocation>
        <location evidence="1 10">Cytoplasm</location>
    </subcellularLocation>
</comment>
<evidence type="ECO:0000256" key="13">
    <source>
        <dbReference type="PROSITE-ProRule" id="PRU00409"/>
    </source>
</evidence>
<keyword evidence="8 10" id="KW-0573">Peptidoglycan synthesis</keyword>
<dbReference type="GO" id="GO:0005737">
    <property type="term" value="C:cytoplasm"/>
    <property type="evidence" value="ECO:0007669"/>
    <property type="project" value="UniProtKB-SubCell"/>
</dbReference>
<evidence type="ECO:0000256" key="9">
    <source>
        <dbReference type="ARBA" id="ARBA00023316"/>
    </source>
</evidence>
<dbReference type="InterPro" id="IPR011127">
    <property type="entry name" value="Dala_Dala_lig_N"/>
</dbReference>
<protein>
    <recommendedName>
        <fullName evidence="10">D-alanine--D-alanine ligase</fullName>
        <ecNumber evidence="10">6.3.2.4</ecNumber>
    </recommendedName>
    <alternativeName>
        <fullName evidence="10">D-Ala-D-Ala ligase</fullName>
    </alternativeName>
    <alternativeName>
        <fullName evidence="10">D-alanylalanine synthetase</fullName>
    </alternativeName>
</protein>
<keyword evidence="12" id="KW-0460">Magnesium</keyword>
<keyword evidence="7 10" id="KW-0133">Cell shape</keyword>
<evidence type="ECO:0000256" key="10">
    <source>
        <dbReference type="HAMAP-Rule" id="MF_00047"/>
    </source>
</evidence>
<dbReference type="InterPro" id="IPR000291">
    <property type="entry name" value="D-Ala_lig_Van_CS"/>
</dbReference>
<comment type="catalytic activity">
    <reaction evidence="10">
        <text>2 D-alanine + ATP = D-alanyl-D-alanine + ADP + phosphate + H(+)</text>
        <dbReference type="Rhea" id="RHEA:11224"/>
        <dbReference type="ChEBI" id="CHEBI:15378"/>
        <dbReference type="ChEBI" id="CHEBI:30616"/>
        <dbReference type="ChEBI" id="CHEBI:43474"/>
        <dbReference type="ChEBI" id="CHEBI:57416"/>
        <dbReference type="ChEBI" id="CHEBI:57822"/>
        <dbReference type="ChEBI" id="CHEBI:456216"/>
        <dbReference type="EC" id="6.3.2.4"/>
    </reaction>
</comment>
<dbReference type="Proteomes" id="UP000229307">
    <property type="component" value="Unassembled WGS sequence"/>
</dbReference>
<comment type="caution">
    <text evidence="15">The sequence shown here is derived from an EMBL/GenBank/DDBJ whole genome shotgun (WGS) entry which is preliminary data.</text>
</comment>
<dbReference type="UniPathway" id="UPA00219"/>
<gene>
    <name evidence="10" type="primary">ddl</name>
    <name evidence="15" type="ORF">COY52_07540</name>
</gene>
<feature type="binding site" evidence="12">
    <location>
        <position position="283"/>
    </location>
    <ligand>
        <name>Mg(2+)</name>
        <dbReference type="ChEBI" id="CHEBI:18420"/>
        <label>1</label>
    </ligand>
</feature>
<feature type="binding site" evidence="12">
    <location>
        <position position="285"/>
    </location>
    <ligand>
        <name>Mg(2+)</name>
        <dbReference type="ChEBI" id="CHEBI:18420"/>
        <label>2</label>
    </ligand>
</feature>
<dbReference type="GO" id="GO:0005524">
    <property type="term" value="F:ATP binding"/>
    <property type="evidence" value="ECO:0007669"/>
    <property type="project" value="UniProtKB-UniRule"/>
</dbReference>
<dbReference type="SUPFAM" id="SSF56059">
    <property type="entry name" value="Glutathione synthetase ATP-binding domain-like"/>
    <property type="match status" value="1"/>
</dbReference>
<keyword evidence="6 13" id="KW-0067">ATP-binding</keyword>
<reference evidence="16" key="1">
    <citation type="submission" date="2017-09" db="EMBL/GenBank/DDBJ databases">
        <title>Depth-based differentiation of microbial function through sediment-hosted aquifers and enrichment of novel symbionts in the deep terrestrial subsurface.</title>
        <authorList>
            <person name="Probst A.J."/>
            <person name="Ladd B."/>
            <person name="Jarett J.K."/>
            <person name="Geller-Mcgrath D.E."/>
            <person name="Sieber C.M.K."/>
            <person name="Emerson J.B."/>
            <person name="Anantharaman K."/>
            <person name="Thomas B.C."/>
            <person name="Malmstrom R."/>
            <person name="Stieglmeier M."/>
            <person name="Klingl A."/>
            <person name="Woyke T."/>
            <person name="Ryan C.M."/>
            <person name="Banfield J.F."/>
        </authorList>
    </citation>
    <scope>NUCLEOTIDE SEQUENCE [LARGE SCALE GENOMIC DNA]</scope>
</reference>
<evidence type="ECO:0000256" key="4">
    <source>
        <dbReference type="ARBA" id="ARBA00022598"/>
    </source>
</evidence>
<evidence type="ECO:0000256" key="12">
    <source>
        <dbReference type="PIRSR" id="PIRSR039102-3"/>
    </source>
</evidence>
<feature type="active site" evidence="11">
    <location>
        <position position="16"/>
    </location>
</feature>
<name>A0A2M7S9V4_9BACT</name>
<dbReference type="InterPro" id="IPR011761">
    <property type="entry name" value="ATP-grasp"/>
</dbReference>
<evidence type="ECO:0000256" key="8">
    <source>
        <dbReference type="ARBA" id="ARBA00022984"/>
    </source>
</evidence>
<dbReference type="Gene3D" id="3.30.1490.20">
    <property type="entry name" value="ATP-grasp fold, A domain"/>
    <property type="match status" value="1"/>
</dbReference>
<dbReference type="InterPro" id="IPR013815">
    <property type="entry name" value="ATP_grasp_subdomain_1"/>
</dbReference>
<feature type="domain" description="ATP-grasp" evidence="14">
    <location>
        <begin position="103"/>
        <end position="316"/>
    </location>
</feature>
<dbReference type="GO" id="GO:0009252">
    <property type="term" value="P:peptidoglycan biosynthetic process"/>
    <property type="evidence" value="ECO:0007669"/>
    <property type="project" value="UniProtKB-UniRule"/>
</dbReference>
<dbReference type="PIRSF" id="PIRSF039102">
    <property type="entry name" value="Ddl/VanB"/>
    <property type="match status" value="1"/>
</dbReference>
<evidence type="ECO:0000256" key="3">
    <source>
        <dbReference type="ARBA" id="ARBA00022490"/>
    </source>
</evidence>
<dbReference type="PROSITE" id="PS00844">
    <property type="entry name" value="DALA_DALA_LIGASE_2"/>
    <property type="match status" value="1"/>
</dbReference>
<dbReference type="InterPro" id="IPR011095">
    <property type="entry name" value="Dala_Dala_lig_C"/>
</dbReference>
<accession>A0A2M7S9V4</accession>
<evidence type="ECO:0000256" key="1">
    <source>
        <dbReference type="ARBA" id="ARBA00004496"/>
    </source>
</evidence>
<dbReference type="GO" id="GO:0008716">
    <property type="term" value="F:D-alanine-D-alanine ligase activity"/>
    <property type="evidence" value="ECO:0007669"/>
    <property type="project" value="UniProtKB-UniRule"/>
</dbReference>
<dbReference type="SUPFAM" id="SSF52440">
    <property type="entry name" value="PreATP-grasp domain"/>
    <property type="match status" value="1"/>
</dbReference>
<dbReference type="Pfam" id="PF07478">
    <property type="entry name" value="Dala_Dala_lig_C"/>
    <property type="match status" value="1"/>
</dbReference>
<dbReference type="PANTHER" id="PTHR23132">
    <property type="entry name" value="D-ALANINE--D-ALANINE LIGASE"/>
    <property type="match status" value="1"/>
</dbReference>
<dbReference type="GO" id="GO:0046872">
    <property type="term" value="F:metal ion binding"/>
    <property type="evidence" value="ECO:0007669"/>
    <property type="project" value="UniProtKB-KW"/>
</dbReference>
<sequence>MKKTRVLVLSGGWSSERAISLKSGSSVAKGLKKAGFRVSCLDLKGKRSFQELFRKKFDVAFLCIHGKFGEDGGIQAVLEGMGIPYTGSGVLASALAMDKIFAKKIFVSEGIPTPRYQVLHKSTVHGPSAPINIGARPRPAFAQGGQSTVSLSFPVVVKPSSEGSAIGVGIAGNKNELAAILRSAFRYGNEVIVEKYISGKELSVGILGNKALAVIELKPRRAFYDFKAKYTPGFCEHIIPAPLGERDYAKVQELALHAHRALGCRDYSRVDFRMGSSGIYVLEVNTIPGMTELSLFPESAKASGIGFEELLARIVMMARSR</sequence>
<dbReference type="NCBIfam" id="NF002378">
    <property type="entry name" value="PRK01372.1"/>
    <property type="match status" value="1"/>
</dbReference>
<evidence type="ECO:0000313" key="16">
    <source>
        <dbReference type="Proteomes" id="UP000229307"/>
    </source>
</evidence>
<dbReference type="Gene3D" id="3.40.50.20">
    <property type="match status" value="1"/>
</dbReference>
<keyword evidence="12" id="KW-0479">Metal-binding</keyword>
<dbReference type="InterPro" id="IPR005905">
    <property type="entry name" value="D_ala_D_ala"/>
</dbReference>
<dbReference type="AlphaFoldDB" id="A0A2M7S9V4"/>
<evidence type="ECO:0000256" key="7">
    <source>
        <dbReference type="ARBA" id="ARBA00022960"/>
    </source>
</evidence>
<comment type="cofactor">
    <cofactor evidence="12">
        <name>Mg(2+)</name>
        <dbReference type="ChEBI" id="CHEBI:18420"/>
    </cofactor>
    <cofactor evidence="12">
        <name>Mn(2+)</name>
        <dbReference type="ChEBI" id="CHEBI:29035"/>
    </cofactor>
    <text evidence="12">Binds 2 magnesium or manganese ions per subunit.</text>
</comment>
<feature type="binding site" evidence="12">
    <location>
        <position position="271"/>
    </location>
    <ligand>
        <name>Mg(2+)</name>
        <dbReference type="ChEBI" id="CHEBI:18420"/>
        <label>1</label>
    </ligand>
</feature>
<dbReference type="GO" id="GO:0071555">
    <property type="term" value="P:cell wall organization"/>
    <property type="evidence" value="ECO:0007669"/>
    <property type="project" value="UniProtKB-KW"/>
</dbReference>
<feature type="active site" evidence="11">
    <location>
        <position position="164"/>
    </location>
</feature>
<keyword evidence="5 13" id="KW-0547">Nucleotide-binding</keyword>
<dbReference type="HAMAP" id="MF_00047">
    <property type="entry name" value="Dala_Dala_lig"/>
    <property type="match status" value="1"/>
</dbReference>
<comment type="similarity">
    <text evidence="2 10">Belongs to the D-alanine--D-alanine ligase family.</text>
</comment>
<evidence type="ECO:0000313" key="15">
    <source>
        <dbReference type="EMBL" id="PIZ16271.1"/>
    </source>
</evidence>
<keyword evidence="9 10" id="KW-0961">Cell wall biogenesis/degradation</keyword>
<proteinExistence type="inferred from homology"/>
<evidence type="ECO:0000256" key="6">
    <source>
        <dbReference type="ARBA" id="ARBA00022840"/>
    </source>
</evidence>
<evidence type="ECO:0000256" key="2">
    <source>
        <dbReference type="ARBA" id="ARBA00010871"/>
    </source>
</evidence>
<dbReference type="EC" id="6.3.2.4" evidence="10"/>
<dbReference type="Gene3D" id="3.30.470.20">
    <property type="entry name" value="ATP-grasp fold, B domain"/>
    <property type="match status" value="1"/>
</dbReference>
<feature type="active site" evidence="11">
    <location>
        <position position="294"/>
    </location>
</feature>
<dbReference type="EMBL" id="PFMR01000199">
    <property type="protein sequence ID" value="PIZ16271.1"/>
    <property type="molecule type" value="Genomic_DNA"/>
</dbReference>
<dbReference type="Pfam" id="PF01820">
    <property type="entry name" value="Dala_Dala_lig_N"/>
    <property type="match status" value="1"/>
</dbReference>
<evidence type="ECO:0000256" key="11">
    <source>
        <dbReference type="PIRSR" id="PIRSR039102-1"/>
    </source>
</evidence>
<dbReference type="InterPro" id="IPR016185">
    <property type="entry name" value="PreATP-grasp_dom_sf"/>
</dbReference>